<dbReference type="Pfam" id="PF13460">
    <property type="entry name" value="NAD_binding_10"/>
    <property type="match status" value="1"/>
</dbReference>
<protein>
    <submittedName>
        <fullName evidence="2">Oxidoreductase HTATIP2</fullName>
        <ecNumber evidence="2">1.1.1.-</ecNumber>
    </submittedName>
</protein>
<dbReference type="PANTHER" id="PTHR14097:SF7">
    <property type="entry name" value="OXIDOREDUCTASE HTATIP2"/>
    <property type="match status" value="1"/>
</dbReference>
<proteinExistence type="predicted"/>
<evidence type="ECO:0000313" key="2">
    <source>
        <dbReference type="EMBL" id="AWL10999.1"/>
    </source>
</evidence>
<dbReference type="RefSeq" id="WP_109338674.1">
    <property type="nucleotide sequence ID" value="NZ_CP029347.1"/>
</dbReference>
<reference evidence="2 3" key="1">
    <citation type="submission" date="2018-05" db="EMBL/GenBank/DDBJ databases">
        <title>Salinimonas sp. HMF8227 Genome sequencing and assembly.</title>
        <authorList>
            <person name="Kang H."/>
            <person name="Kang J."/>
            <person name="Cha I."/>
            <person name="Kim H."/>
            <person name="Joh K."/>
        </authorList>
    </citation>
    <scope>NUCLEOTIDE SEQUENCE [LARGE SCALE GENOMIC DNA]</scope>
    <source>
        <strain evidence="2 3">HMF8227</strain>
    </source>
</reference>
<dbReference type="GO" id="GO:0016491">
    <property type="term" value="F:oxidoreductase activity"/>
    <property type="evidence" value="ECO:0007669"/>
    <property type="project" value="UniProtKB-KW"/>
</dbReference>
<dbReference type="InterPro" id="IPR016040">
    <property type="entry name" value="NAD(P)-bd_dom"/>
</dbReference>
<feature type="domain" description="NAD(P)-binding" evidence="1">
    <location>
        <begin position="11"/>
        <end position="128"/>
    </location>
</feature>
<dbReference type="EC" id="1.1.1.-" evidence="2"/>
<keyword evidence="3" id="KW-1185">Reference proteome</keyword>
<dbReference type="OrthoDB" id="9798632at2"/>
<keyword evidence="2" id="KW-0560">Oxidoreductase</keyword>
<evidence type="ECO:0000259" key="1">
    <source>
        <dbReference type="Pfam" id="PF13460"/>
    </source>
</evidence>
<dbReference type="SUPFAM" id="SSF51735">
    <property type="entry name" value="NAD(P)-binding Rossmann-fold domains"/>
    <property type="match status" value="1"/>
</dbReference>
<dbReference type="Gene3D" id="3.40.50.720">
    <property type="entry name" value="NAD(P)-binding Rossmann-like Domain"/>
    <property type="match status" value="1"/>
</dbReference>
<dbReference type="KEGG" id="salh:HMF8227_00503"/>
<dbReference type="AlphaFoldDB" id="A0A2S2E071"/>
<accession>A0A2S2E071</accession>
<evidence type="ECO:0000313" key="3">
    <source>
        <dbReference type="Proteomes" id="UP000245728"/>
    </source>
</evidence>
<dbReference type="Proteomes" id="UP000245728">
    <property type="component" value="Chromosome"/>
</dbReference>
<organism evidence="2 3">
    <name type="scientific">Saliniradius amylolyticus</name>
    <dbReference type="NCBI Taxonomy" id="2183582"/>
    <lineage>
        <taxon>Bacteria</taxon>
        <taxon>Pseudomonadati</taxon>
        <taxon>Pseudomonadota</taxon>
        <taxon>Gammaproteobacteria</taxon>
        <taxon>Alteromonadales</taxon>
        <taxon>Alteromonadaceae</taxon>
        <taxon>Saliniradius</taxon>
    </lineage>
</organism>
<sequence>MAQQYEALILGASGLVGQALLTRLLDDPRYHSVTCLVRRPMASHHPKLRPMVVDFERLSEYQGYFHVDHVYVCLGTTMKKAGSKAAFKKVDFELVHIAAQLARAAEVRSFVWVSSVGANSRSRNFYLQTKGRLEQAIFSMLRFENAAAVRPSLLLGQRKESRPLELWGIRLARVLAPLMIGPLKRYRPVAAHEVANKMIQLQRF</sequence>
<gene>
    <name evidence="2" type="ORF">HMF8227_00503</name>
</gene>
<dbReference type="InterPro" id="IPR036291">
    <property type="entry name" value="NAD(P)-bd_dom_sf"/>
</dbReference>
<dbReference type="EMBL" id="CP029347">
    <property type="protein sequence ID" value="AWL10999.1"/>
    <property type="molecule type" value="Genomic_DNA"/>
</dbReference>
<dbReference type="PANTHER" id="PTHR14097">
    <property type="entry name" value="OXIDOREDUCTASE HTATIP2"/>
    <property type="match status" value="1"/>
</dbReference>
<name>A0A2S2E071_9ALTE</name>